<dbReference type="EMBL" id="PNIQ01000586">
    <property type="protein sequence ID" value="PMP81000.1"/>
    <property type="molecule type" value="Genomic_DNA"/>
</dbReference>
<feature type="transmembrane region" description="Helical" evidence="2">
    <location>
        <begin position="34"/>
        <end position="55"/>
    </location>
</feature>
<feature type="domain" description="Cell envelope-related transcriptional attenuator" evidence="3">
    <location>
        <begin position="103"/>
        <end position="270"/>
    </location>
</feature>
<dbReference type="Pfam" id="PF13399">
    <property type="entry name" value="LytR_C"/>
    <property type="match status" value="1"/>
</dbReference>
<comment type="caution">
    <text evidence="5">The sequence shown here is derived from an EMBL/GenBank/DDBJ whole genome shotgun (WGS) entry which is preliminary data.</text>
</comment>
<evidence type="ECO:0000256" key="2">
    <source>
        <dbReference type="SAM" id="Phobius"/>
    </source>
</evidence>
<dbReference type="Pfam" id="PF03816">
    <property type="entry name" value="LytR_cpsA_psr"/>
    <property type="match status" value="1"/>
</dbReference>
<dbReference type="PANTHER" id="PTHR33392">
    <property type="entry name" value="POLYISOPRENYL-TEICHOIC ACID--PEPTIDOGLYCAN TEICHOIC ACID TRANSFERASE TAGU"/>
    <property type="match status" value="1"/>
</dbReference>
<name>A0A2J6X3Y4_9CHLR</name>
<dbReference type="InterPro" id="IPR050922">
    <property type="entry name" value="LytR/CpsA/Psr_CW_biosynth"/>
</dbReference>
<gene>
    <name evidence="5" type="ORF">C0184_08825</name>
</gene>
<keyword evidence="2" id="KW-0812">Transmembrane</keyword>
<dbReference type="Gene3D" id="3.30.70.2390">
    <property type="match status" value="1"/>
</dbReference>
<sequence>MDRRHDERQRSARLSARERVAYLRAQHWRRRRRILIVSGLVLAALLVIWSGSLIWHTVVAEMRLRDPRPTANAAVPAHTVFRQPFTVLLLGVDRRADGTEGVRSDTLMLAYVNPNERWVSLLSIPRDTVVMIRGLGEQKINAAYSYGYQHATDLYGVGTDVAAAGAALVAEAVTTLLDLPVDYVAQVDFAGFERLIDAIGGVVIDVPTPLLDSSFPTADYGYERIFIPAGLQVFDGATALRYARSRHGSSDFDRIRRQQLIVRAVFETVRSRGLLEQTAVWRTLLEEVRRSVKTTLPIDDPTALRELLTLAQTIDPSRVDSFSIHPREVAVVAEIGSDIYWNRRDLAALVARVKTGPQSIIEQAYVQVLNGTPVNGLAARVSRSLEQVGFRTLPPSNTDRRETTVLIDYTGNPAALVRLAAHLGLPEQYVFATPPTDAPPQPLGADIVLVLGRDYNPAWALSP</sequence>
<dbReference type="AlphaFoldDB" id="A0A2J6X3Y4"/>
<proteinExistence type="inferred from homology"/>
<comment type="similarity">
    <text evidence="1">Belongs to the LytR/CpsA/Psr (LCP) family.</text>
</comment>
<evidence type="ECO:0000259" key="4">
    <source>
        <dbReference type="Pfam" id="PF13399"/>
    </source>
</evidence>
<keyword evidence="2" id="KW-1133">Transmembrane helix</keyword>
<keyword evidence="2" id="KW-0472">Membrane</keyword>
<dbReference type="Proteomes" id="UP000243376">
    <property type="component" value="Unassembled WGS sequence"/>
</dbReference>
<accession>A0A2J6X3Y4</accession>
<evidence type="ECO:0000256" key="1">
    <source>
        <dbReference type="ARBA" id="ARBA00006068"/>
    </source>
</evidence>
<feature type="domain" description="LytR/CpsA/Psr regulator C-terminal" evidence="4">
    <location>
        <begin position="365"/>
        <end position="455"/>
    </location>
</feature>
<organism evidence="5 6">
    <name type="scientific">Chloroflexus aggregans</name>
    <dbReference type="NCBI Taxonomy" id="152260"/>
    <lineage>
        <taxon>Bacteria</taxon>
        <taxon>Bacillati</taxon>
        <taxon>Chloroflexota</taxon>
        <taxon>Chloroflexia</taxon>
        <taxon>Chloroflexales</taxon>
        <taxon>Chloroflexineae</taxon>
        <taxon>Chloroflexaceae</taxon>
        <taxon>Chloroflexus</taxon>
    </lineage>
</organism>
<reference evidence="5 6" key="1">
    <citation type="submission" date="2018-01" db="EMBL/GenBank/DDBJ databases">
        <title>Metagenomic assembled genomes from two thermal pools in the Uzon Caldera, Kamchatka, Russia.</title>
        <authorList>
            <person name="Wilkins L."/>
            <person name="Ettinger C."/>
        </authorList>
    </citation>
    <scope>NUCLEOTIDE SEQUENCE [LARGE SCALE GENOMIC DNA]</scope>
    <source>
        <strain evidence="5">ZAV-02</strain>
    </source>
</reference>
<evidence type="ECO:0000313" key="6">
    <source>
        <dbReference type="Proteomes" id="UP000243376"/>
    </source>
</evidence>
<dbReference type="PANTHER" id="PTHR33392:SF6">
    <property type="entry name" value="POLYISOPRENYL-TEICHOIC ACID--PEPTIDOGLYCAN TEICHOIC ACID TRANSFERASE TAGU"/>
    <property type="match status" value="1"/>
</dbReference>
<evidence type="ECO:0000313" key="5">
    <source>
        <dbReference type="EMBL" id="PMP81000.1"/>
    </source>
</evidence>
<protein>
    <submittedName>
        <fullName evidence="5">LytR family transcriptional regulator</fullName>
    </submittedName>
</protein>
<dbReference type="InterPro" id="IPR027381">
    <property type="entry name" value="LytR/CpsA/Psr_C"/>
</dbReference>
<dbReference type="NCBIfam" id="TIGR00350">
    <property type="entry name" value="lytR_cpsA_psr"/>
    <property type="match status" value="1"/>
</dbReference>
<dbReference type="InterPro" id="IPR004474">
    <property type="entry name" value="LytR_CpsA_psr"/>
</dbReference>
<evidence type="ECO:0000259" key="3">
    <source>
        <dbReference type="Pfam" id="PF03816"/>
    </source>
</evidence>
<dbReference type="Gene3D" id="3.40.630.190">
    <property type="entry name" value="LCP protein"/>
    <property type="match status" value="1"/>
</dbReference>